<feature type="transmembrane region" description="Helical" evidence="1">
    <location>
        <begin position="149"/>
        <end position="173"/>
    </location>
</feature>
<evidence type="ECO:0000313" key="3">
    <source>
        <dbReference type="Proteomes" id="UP000030008"/>
    </source>
</evidence>
<feature type="transmembrane region" description="Helical" evidence="1">
    <location>
        <begin position="356"/>
        <end position="374"/>
    </location>
</feature>
<feature type="transmembrane region" description="Helical" evidence="1">
    <location>
        <begin position="327"/>
        <end position="344"/>
    </location>
</feature>
<feature type="transmembrane region" description="Helical" evidence="1">
    <location>
        <begin position="260"/>
        <end position="283"/>
    </location>
</feature>
<accession>A0A099IAD7</accession>
<sequence>MKWKRRGMVFMMNDFKAYLRYYVNSNKRLLILVFIILFLIMPFFTFNYMGLPRGPYSLDTFYMGFIALGAATCAGGCILSYLLPIYNFRYLYKKRSHEMYFSLPIQRKHLFLYNYISGLLVVLVPLLMNYLLGYFIMLGLGYRERPLYMLIPLFFFLGLSILLLIQYSIFTFLSVKCNNLIDSILVNGAYVVMPFIVMLSATIFFSNQITAILGDIGASPSEFINMGMIQMLLSMPSTIYAFLFNMIASMASEMHRIDNLINAFNWLYFLYWGVIGVLCFWFGWKSFVDRKPEDAEQRTVTLFGYPVIITVITFCMVLFVMNINGGVVVPSLIILVAYFCMIFFSNRKIQIKKLHVIVFALLYIGTFGFSYMYTQTKGLGMVKEFPSLTDMMRVNIDVNSSSIENDSAMQFYDAKNKEYYDGYGTSVQDEESMKDLLDVQKEVSTMSVKEYFYDNAFYISISYIKQDNFQVSRNYTLKMNKKNKDYLQKLMEELKHTEKFSVMQH</sequence>
<gene>
    <name evidence="2" type="ORF">CIAN88_03210</name>
</gene>
<dbReference type="RefSeq" id="WP_044904026.1">
    <property type="nucleotide sequence ID" value="NZ_JQIF01000014.1"/>
</dbReference>
<proteinExistence type="predicted"/>
<dbReference type="EMBL" id="JQIF01000014">
    <property type="protein sequence ID" value="KGJ54645.1"/>
    <property type="molecule type" value="Genomic_DNA"/>
</dbReference>
<feature type="transmembrane region" description="Helical" evidence="1">
    <location>
        <begin position="110"/>
        <end position="137"/>
    </location>
</feature>
<reference evidence="2 3" key="1">
    <citation type="submission" date="2014-08" db="EMBL/GenBank/DDBJ databases">
        <title>Clostridium innocuum, an unnegligible vancomycin-resistant pathogen causing extra-intestinal infections.</title>
        <authorList>
            <person name="Feng Y."/>
            <person name="Chiu C.-H."/>
        </authorList>
    </citation>
    <scope>NUCLEOTIDE SEQUENCE [LARGE SCALE GENOMIC DNA]</scope>
    <source>
        <strain evidence="2 3">AN88</strain>
    </source>
</reference>
<keyword evidence="1" id="KW-1133">Transmembrane helix</keyword>
<name>A0A099IAD7_CLOIN</name>
<comment type="caution">
    <text evidence="2">The sequence shown here is derived from an EMBL/GenBank/DDBJ whole genome shotgun (WGS) entry which is preliminary data.</text>
</comment>
<feature type="transmembrane region" description="Helical" evidence="1">
    <location>
        <begin position="303"/>
        <end position="320"/>
    </location>
</feature>
<feature type="transmembrane region" description="Helical" evidence="1">
    <location>
        <begin position="226"/>
        <end position="248"/>
    </location>
</feature>
<keyword evidence="1" id="KW-0812">Transmembrane</keyword>
<dbReference type="Proteomes" id="UP000030008">
    <property type="component" value="Unassembled WGS sequence"/>
</dbReference>
<feature type="transmembrane region" description="Helical" evidence="1">
    <location>
        <begin position="61"/>
        <end position="89"/>
    </location>
</feature>
<feature type="transmembrane region" description="Helical" evidence="1">
    <location>
        <begin position="29"/>
        <end position="49"/>
    </location>
</feature>
<keyword evidence="1" id="KW-0472">Membrane</keyword>
<feature type="transmembrane region" description="Helical" evidence="1">
    <location>
        <begin position="185"/>
        <end position="206"/>
    </location>
</feature>
<organism evidence="2 3">
    <name type="scientific">Clostridium innocuum</name>
    <dbReference type="NCBI Taxonomy" id="1522"/>
    <lineage>
        <taxon>Bacteria</taxon>
        <taxon>Bacillati</taxon>
        <taxon>Bacillota</taxon>
        <taxon>Clostridia</taxon>
        <taxon>Eubacteriales</taxon>
        <taxon>Clostridiaceae</taxon>
        <taxon>Clostridium</taxon>
    </lineage>
</organism>
<evidence type="ECO:0000256" key="1">
    <source>
        <dbReference type="SAM" id="Phobius"/>
    </source>
</evidence>
<protein>
    <submittedName>
        <fullName evidence="2">Membrane protein</fullName>
    </submittedName>
</protein>
<evidence type="ECO:0000313" key="2">
    <source>
        <dbReference type="EMBL" id="KGJ54645.1"/>
    </source>
</evidence>
<dbReference type="AlphaFoldDB" id="A0A099IAD7"/>